<dbReference type="InterPro" id="IPR012944">
    <property type="entry name" value="SusD_RagB_dom"/>
</dbReference>
<keyword evidence="10" id="KW-1185">Reference proteome</keyword>
<dbReference type="InterPro" id="IPR011990">
    <property type="entry name" value="TPR-like_helical_dom_sf"/>
</dbReference>
<evidence type="ECO:0000256" key="1">
    <source>
        <dbReference type="ARBA" id="ARBA00004442"/>
    </source>
</evidence>
<evidence type="ECO:0000256" key="6">
    <source>
        <dbReference type="SAM" id="SignalP"/>
    </source>
</evidence>
<dbReference type="Pfam" id="PF07980">
    <property type="entry name" value="SusD_RagB"/>
    <property type="match status" value="1"/>
</dbReference>
<feature type="signal peptide" evidence="6">
    <location>
        <begin position="1"/>
        <end position="20"/>
    </location>
</feature>
<feature type="domain" description="SusD-like N-terminal" evidence="8">
    <location>
        <begin position="85"/>
        <end position="222"/>
    </location>
</feature>
<dbReference type="AlphaFoldDB" id="A0A839GS56"/>
<keyword evidence="3 6" id="KW-0732">Signal</keyword>
<accession>A0A839GS56</accession>
<evidence type="ECO:0000259" key="7">
    <source>
        <dbReference type="Pfam" id="PF07980"/>
    </source>
</evidence>
<feature type="chain" id="PRO_5032900496" description="Starch-binding associating with outer membrane" evidence="6">
    <location>
        <begin position="21"/>
        <end position="614"/>
    </location>
</feature>
<feature type="domain" description="RagB/SusD" evidence="7">
    <location>
        <begin position="349"/>
        <end position="589"/>
    </location>
</feature>
<comment type="similarity">
    <text evidence="2">Belongs to the SusD family.</text>
</comment>
<organism evidence="9 10">
    <name type="scientific">Rufibacter quisquiliarum</name>
    <dbReference type="NCBI Taxonomy" id="1549639"/>
    <lineage>
        <taxon>Bacteria</taxon>
        <taxon>Pseudomonadati</taxon>
        <taxon>Bacteroidota</taxon>
        <taxon>Cytophagia</taxon>
        <taxon>Cytophagales</taxon>
        <taxon>Hymenobacteraceae</taxon>
        <taxon>Rufibacter</taxon>
    </lineage>
</organism>
<dbReference type="InterPro" id="IPR033985">
    <property type="entry name" value="SusD-like_N"/>
</dbReference>
<keyword evidence="4" id="KW-0472">Membrane</keyword>
<dbReference type="Gene3D" id="1.25.40.390">
    <property type="match status" value="1"/>
</dbReference>
<dbReference type="SUPFAM" id="SSF48452">
    <property type="entry name" value="TPR-like"/>
    <property type="match status" value="1"/>
</dbReference>
<dbReference type="RefSeq" id="WP_182512844.1">
    <property type="nucleotide sequence ID" value="NZ_JACJIQ010000006.1"/>
</dbReference>
<dbReference type="GO" id="GO:0009279">
    <property type="term" value="C:cell outer membrane"/>
    <property type="evidence" value="ECO:0007669"/>
    <property type="project" value="UniProtKB-SubCell"/>
</dbReference>
<evidence type="ECO:0000313" key="10">
    <source>
        <dbReference type="Proteomes" id="UP000563094"/>
    </source>
</evidence>
<protein>
    <recommendedName>
        <fullName evidence="11">Starch-binding associating with outer membrane</fullName>
    </recommendedName>
</protein>
<evidence type="ECO:0008006" key="11">
    <source>
        <dbReference type="Google" id="ProtNLM"/>
    </source>
</evidence>
<sequence>MRLHRNIKSTLLALSLMAMAPMGCQDILEADYRADLGPEYFSTPDGLQAGVNASYAICRYFWGSEGFAGTAVAGTDEVVRGGDGNLDYHSYTNITPQDGAIGGIWNNSYVAINNMNGVLQFGPDANMASDKKNNLLGEAKFLRAFFYFMLVQNFGDVPLSLTFNTSPNTTATRTPVKQVYEAIIKDLTEAIGQLPDKPATANGSKGKASKPAALHLLAKVYLTKGWNPNAREGNGQTDFVSAYNTAKSLIDNRATYGVDLEQDFADVFRNGNEYGKEALFVMDRNTDPVFSESGYNQGSAPDNGNKENRSNHYWVMFYTQDMPLNRGISGLTSAQQSATGKLVARDVNYGRPFRRFRPTPYTYQTFDNKDISASFNRDFDSRYDKTFQKVWLYNRPTGTAGEDGSTTNITPPTTSRGTLVKGDTALYLPGREVTEEERKKLKGVILAPSEYTVEWFPTMTKHLDPTRQHFNDPSDRPIILMRLGETYLIEAEAAFKADRLQDAADMINAIRRRAAYRTSYPTGFGMADAIQAMTITSSQVTLDLILRERTRELYGEYMRWYDLARTRTLVERVKAYNVQGAPNVKEFHMLRPIPSGTQLDLLTNKNEFPQNPGY</sequence>
<evidence type="ECO:0000256" key="3">
    <source>
        <dbReference type="ARBA" id="ARBA00022729"/>
    </source>
</evidence>
<evidence type="ECO:0000313" key="9">
    <source>
        <dbReference type="EMBL" id="MBA9077258.1"/>
    </source>
</evidence>
<comment type="caution">
    <text evidence="9">The sequence shown here is derived from an EMBL/GenBank/DDBJ whole genome shotgun (WGS) entry which is preliminary data.</text>
</comment>
<evidence type="ECO:0000256" key="4">
    <source>
        <dbReference type="ARBA" id="ARBA00023136"/>
    </source>
</evidence>
<comment type="subcellular location">
    <subcellularLocation>
        <location evidence="1">Cell outer membrane</location>
    </subcellularLocation>
</comment>
<dbReference type="EMBL" id="JACJIQ010000006">
    <property type="protein sequence ID" value="MBA9077258.1"/>
    <property type="molecule type" value="Genomic_DNA"/>
</dbReference>
<dbReference type="Pfam" id="PF14322">
    <property type="entry name" value="SusD-like_3"/>
    <property type="match status" value="1"/>
</dbReference>
<reference evidence="9 10" key="1">
    <citation type="submission" date="2020-08" db="EMBL/GenBank/DDBJ databases">
        <title>Genomic Encyclopedia of Type Strains, Phase IV (KMG-IV): sequencing the most valuable type-strain genomes for metagenomic binning, comparative biology and taxonomic classification.</title>
        <authorList>
            <person name="Goeker M."/>
        </authorList>
    </citation>
    <scope>NUCLEOTIDE SEQUENCE [LARGE SCALE GENOMIC DNA]</scope>
    <source>
        <strain evidence="9 10">DSM 29854</strain>
    </source>
</reference>
<evidence type="ECO:0000256" key="5">
    <source>
        <dbReference type="ARBA" id="ARBA00023237"/>
    </source>
</evidence>
<evidence type="ECO:0000259" key="8">
    <source>
        <dbReference type="Pfam" id="PF14322"/>
    </source>
</evidence>
<dbReference type="Proteomes" id="UP000563094">
    <property type="component" value="Unassembled WGS sequence"/>
</dbReference>
<keyword evidence="5" id="KW-0998">Cell outer membrane</keyword>
<proteinExistence type="inferred from homology"/>
<name>A0A839GS56_9BACT</name>
<gene>
    <name evidence="9" type="ORF">FHS90_001969</name>
</gene>
<evidence type="ECO:0000256" key="2">
    <source>
        <dbReference type="ARBA" id="ARBA00006275"/>
    </source>
</evidence>